<dbReference type="InterPro" id="IPR036640">
    <property type="entry name" value="ABC1_TM_sf"/>
</dbReference>
<feature type="transmembrane region" description="Helical" evidence="10">
    <location>
        <begin position="1005"/>
        <end position="1028"/>
    </location>
</feature>
<dbReference type="Pfam" id="PF24357">
    <property type="entry name" value="TMD0_ABC"/>
    <property type="match status" value="1"/>
</dbReference>
<dbReference type="SUPFAM" id="SSF90123">
    <property type="entry name" value="ABC transporter transmembrane region"/>
    <property type="match status" value="2"/>
</dbReference>
<evidence type="ECO:0000256" key="5">
    <source>
        <dbReference type="ARBA" id="ARBA00022741"/>
    </source>
</evidence>
<dbReference type="FunFam" id="1.20.1560.10:FF:000066">
    <property type="entry name" value="ABC multidrug transporter (Eurofung)"/>
    <property type="match status" value="1"/>
</dbReference>
<feature type="transmembrane region" description="Helical" evidence="10">
    <location>
        <begin position="312"/>
        <end position="330"/>
    </location>
</feature>
<dbReference type="EMBL" id="JAFJYH010000047">
    <property type="protein sequence ID" value="KAG4422547.1"/>
    <property type="molecule type" value="Genomic_DNA"/>
</dbReference>
<evidence type="ECO:0000256" key="2">
    <source>
        <dbReference type="ARBA" id="ARBA00022448"/>
    </source>
</evidence>
<sequence>MNQSDFETSLCQPSNDNAFGPIAQGCRSDFDFTLTFEQTIFSIGPAAILLLFAPPRIVTLLRSNTKTRISRNRSIKTVLCLSLIGIQLALLVLWTSNRVTRATLPSSALSFAAAIAILLLSGLEDSRAVRPSLIISIYLLSTLIFDAVQARTLYLRHDDPGILGVFTTSVAVKAILLILESRSKRRYLRAPYNAYSPETTGGIFNRSVFWWINPILATGFRRLLTLDDLFQTDASLLTEPLRNRMQKSWDRYHTRGNSRLAFSILHCLRWLFLSVIFPRLCLIGFNYSQPFLISSAINFVSEPSKSRNQNDGYGLIGAAVLIYLGIAISTTHYQHAVNRVLVGFRGAVASLIFSKTLKQHANLDDKDAALTHMSSDIDQLAFSLDALCQVWAQIIELAVGLYLLSRNLGWVCVAPIIIVVISTACAGQVTRLIGPRQRDWIAAVQTRVGMTSSMLGSMKSVKMMGLSGVLSTTLQNQRVRELNLSKKFRVMGMWRMILSFLPTTVGPMVTFVIFAIQASLRGSESLSTSETFSSLSIISLLTSPAEEFLQTLPMIGMATGCLERIQKFLLSNSCEDRRLIQESGNSAFQHETGRGIELQGFVKNSAGVVMALRNASFKPSATAEIAVRDINLDVMKGSLTMVVGVVGSGKSTLIKAIIGELQCETGSIISNFKTSAYCSQTPWLQNTTVRKIVTGYDSTFEDDNEWYNSVLHACAFDRDVLDLPDQHDTIIGSRGVTLSGGQKQRLALARAVYARRRILVLDDIFSAIDPKTEALIVERLFGASGLFKKLGSTVILATHAIKHLPLADNILVLGADGGMIERGAFQELRGRNLELINSVMNQEPQPSTDDDVADSQDGHGHKIPVAVKVNPTSDNEMTRRIGDLSVYNYYLKSIGWRIAVANVVTALIWTLGSNFPPLWLTWYAKHTVQEIGLFIGIYITTAVVALSAATGLLYNLYMKLIPRSGAGLHKILLTSVMGAPQSFFDETDSGLILNRFSQDMTLIDASLPGAAAMCFSAFLQCLAQFGLIATGSTYMALACPALVLCVYFLQSFYLRTSRQMRFLDLECKSPLYTHFTETIEGLSTIRAFGWEEHFLRENVELLDKSQRPHYLMYCIQRWFNLVLLLLVGLTAVIVVALATNLTSTTTGGRLGVSLSSVVNFNFSLGMFMMFWTQMETSLGAIARLKSFEKETVSEHKEEETFMPSHDWPTSGAIEFRNVSASHGTSPALRDVSMNIKSGEKIGICGRTGSGKTTLLSVLLRILDMTSGTILIDGIDLKVIPREIIRSRIVTIPQEPFILSGSVRLNADPTSTATDDTIIAALAKVGLWDILSSRGGLDAEMTANPLSQGQQQIFCLARAMLKSNAKILVLDEATSNVDAATDRIMQRIIREEFKDFTVLTVAHRMDTIMDSDRVAVLDGGRLVEFREPQK</sequence>
<dbReference type="GO" id="GO:0005524">
    <property type="term" value="F:ATP binding"/>
    <property type="evidence" value="ECO:0007669"/>
    <property type="project" value="UniProtKB-KW"/>
</dbReference>
<feature type="transmembrane region" description="Helical" evidence="10">
    <location>
        <begin position="39"/>
        <end position="58"/>
    </location>
</feature>
<dbReference type="InterPro" id="IPR044726">
    <property type="entry name" value="ABCC_6TM_D2"/>
</dbReference>
<dbReference type="SMART" id="SM00382">
    <property type="entry name" value="AAA"/>
    <property type="match status" value="2"/>
</dbReference>
<evidence type="ECO:0000259" key="12">
    <source>
        <dbReference type="PROSITE" id="PS50929"/>
    </source>
</evidence>
<evidence type="ECO:0000256" key="10">
    <source>
        <dbReference type="SAM" id="Phobius"/>
    </source>
</evidence>
<dbReference type="PROSITE" id="PS50929">
    <property type="entry name" value="ABC_TM1F"/>
    <property type="match status" value="2"/>
</dbReference>
<feature type="transmembrane region" description="Helical" evidence="10">
    <location>
        <begin position="133"/>
        <end position="154"/>
    </location>
</feature>
<evidence type="ECO:0008006" key="15">
    <source>
        <dbReference type="Google" id="ProtNLM"/>
    </source>
</evidence>
<reference evidence="13" key="1">
    <citation type="submission" date="2021-02" db="EMBL/GenBank/DDBJ databases">
        <title>Genome sequence Cadophora malorum strain M34.</title>
        <authorList>
            <person name="Stefanovic E."/>
            <person name="Vu D."/>
            <person name="Scully C."/>
            <person name="Dijksterhuis J."/>
            <person name="Roader J."/>
            <person name="Houbraken J."/>
        </authorList>
    </citation>
    <scope>NUCLEOTIDE SEQUENCE</scope>
    <source>
        <strain evidence="13">M34</strain>
    </source>
</reference>
<dbReference type="PROSITE" id="PS50893">
    <property type="entry name" value="ABC_TRANSPORTER_2"/>
    <property type="match status" value="2"/>
</dbReference>
<keyword evidence="4 10" id="KW-0812">Transmembrane</keyword>
<feature type="domain" description="ABC transporter" evidence="11">
    <location>
        <begin position="612"/>
        <end position="841"/>
    </location>
</feature>
<keyword evidence="6" id="KW-0067">ATP-binding</keyword>
<dbReference type="CDD" id="cd18579">
    <property type="entry name" value="ABC_6TM_ABCC_D1"/>
    <property type="match status" value="1"/>
</dbReference>
<dbReference type="Gene3D" id="1.20.1560.10">
    <property type="entry name" value="ABC transporter type 1, transmembrane domain"/>
    <property type="match status" value="2"/>
</dbReference>
<evidence type="ECO:0000256" key="4">
    <source>
        <dbReference type="ARBA" id="ARBA00022692"/>
    </source>
</evidence>
<dbReference type="GO" id="GO:0140359">
    <property type="term" value="F:ABC-type transporter activity"/>
    <property type="evidence" value="ECO:0007669"/>
    <property type="project" value="InterPro"/>
</dbReference>
<accession>A0A8H7WD27</accession>
<dbReference type="GO" id="GO:0005886">
    <property type="term" value="C:plasma membrane"/>
    <property type="evidence" value="ECO:0007669"/>
    <property type="project" value="UniProtKB-SubCell"/>
</dbReference>
<dbReference type="SUPFAM" id="SSF52540">
    <property type="entry name" value="P-loop containing nucleoside triphosphate hydrolases"/>
    <property type="match status" value="2"/>
</dbReference>
<name>A0A8H7WD27_9HELO</name>
<keyword evidence="9" id="KW-0325">Glycoprotein</keyword>
<feature type="transmembrane region" description="Helical" evidence="10">
    <location>
        <begin position="408"/>
        <end position="429"/>
    </location>
</feature>
<dbReference type="FunFam" id="3.40.50.300:FF:000838">
    <property type="entry name" value="ABC multidrug transporter (Eurofung)"/>
    <property type="match status" value="1"/>
</dbReference>
<dbReference type="Pfam" id="PF00664">
    <property type="entry name" value="ABC_membrane"/>
    <property type="match status" value="2"/>
</dbReference>
<dbReference type="PROSITE" id="PS00211">
    <property type="entry name" value="ABC_TRANSPORTER_1"/>
    <property type="match status" value="1"/>
</dbReference>
<comment type="subcellular location">
    <subcellularLocation>
        <location evidence="1">Cell membrane</location>
        <topology evidence="1">Multi-pass membrane protein</topology>
    </subcellularLocation>
</comment>
<comment type="caution">
    <text evidence="13">The sequence shown here is derived from an EMBL/GenBank/DDBJ whole genome shotgun (WGS) entry which is preliminary data.</text>
</comment>
<feature type="domain" description="ABC transporter" evidence="11">
    <location>
        <begin position="1213"/>
        <end position="1429"/>
    </location>
</feature>
<evidence type="ECO:0000256" key="6">
    <source>
        <dbReference type="ARBA" id="ARBA00022840"/>
    </source>
</evidence>
<keyword evidence="14" id="KW-1185">Reference proteome</keyword>
<evidence type="ECO:0000313" key="14">
    <source>
        <dbReference type="Proteomes" id="UP000664132"/>
    </source>
</evidence>
<dbReference type="InterPro" id="IPR044746">
    <property type="entry name" value="ABCC_6TM_D1"/>
</dbReference>
<feature type="domain" description="ABC transmembrane type-1" evidence="12">
    <location>
        <begin position="903"/>
        <end position="1176"/>
    </location>
</feature>
<dbReference type="PANTHER" id="PTHR24223">
    <property type="entry name" value="ATP-BINDING CASSETTE SUB-FAMILY C"/>
    <property type="match status" value="1"/>
</dbReference>
<keyword evidence="7 10" id="KW-1133">Transmembrane helix</keyword>
<evidence type="ECO:0000313" key="13">
    <source>
        <dbReference type="EMBL" id="KAG4422547.1"/>
    </source>
</evidence>
<dbReference type="InterPro" id="IPR003439">
    <property type="entry name" value="ABC_transporter-like_ATP-bd"/>
</dbReference>
<evidence type="ECO:0000256" key="1">
    <source>
        <dbReference type="ARBA" id="ARBA00004651"/>
    </source>
</evidence>
<dbReference type="Proteomes" id="UP000664132">
    <property type="component" value="Unassembled WGS sequence"/>
</dbReference>
<feature type="transmembrane region" description="Helical" evidence="10">
    <location>
        <begin position="1034"/>
        <end position="1054"/>
    </location>
</feature>
<dbReference type="InterPro" id="IPR011527">
    <property type="entry name" value="ABC1_TM_dom"/>
</dbReference>
<proteinExistence type="predicted"/>
<feature type="transmembrane region" description="Helical" evidence="10">
    <location>
        <begin position="160"/>
        <end position="179"/>
    </location>
</feature>
<dbReference type="GO" id="GO:0016887">
    <property type="term" value="F:ATP hydrolysis activity"/>
    <property type="evidence" value="ECO:0007669"/>
    <property type="project" value="InterPro"/>
</dbReference>
<evidence type="ECO:0000256" key="7">
    <source>
        <dbReference type="ARBA" id="ARBA00022989"/>
    </source>
</evidence>
<dbReference type="CDD" id="cd03244">
    <property type="entry name" value="ABCC_MRP_domain2"/>
    <property type="match status" value="1"/>
</dbReference>
<dbReference type="CDD" id="cd18580">
    <property type="entry name" value="ABC_6TM_ABCC_D2"/>
    <property type="match status" value="1"/>
</dbReference>
<protein>
    <recommendedName>
        <fullName evidence="15">ABC transporter</fullName>
    </recommendedName>
</protein>
<dbReference type="CDD" id="cd03250">
    <property type="entry name" value="ABCC_MRP_domain1"/>
    <property type="match status" value="1"/>
</dbReference>
<evidence type="ECO:0000256" key="3">
    <source>
        <dbReference type="ARBA" id="ARBA00022475"/>
    </source>
</evidence>
<dbReference type="InterPro" id="IPR050173">
    <property type="entry name" value="ABC_transporter_C-like"/>
</dbReference>
<dbReference type="FunFam" id="1.20.1560.10:FF:000055">
    <property type="entry name" value="ABC multidrug transporter (Eurofung)"/>
    <property type="match status" value="1"/>
</dbReference>
<dbReference type="InterPro" id="IPR017871">
    <property type="entry name" value="ABC_transporter-like_CS"/>
</dbReference>
<feature type="transmembrane region" description="Helical" evidence="10">
    <location>
        <begin position="496"/>
        <end position="520"/>
    </location>
</feature>
<gene>
    <name evidence="13" type="ORF">IFR04_004316</name>
</gene>
<keyword evidence="8 10" id="KW-0472">Membrane</keyword>
<feature type="domain" description="ABC transmembrane type-1" evidence="12">
    <location>
        <begin position="280"/>
        <end position="557"/>
    </location>
</feature>
<dbReference type="Pfam" id="PF00005">
    <property type="entry name" value="ABC_tran"/>
    <property type="match status" value="2"/>
</dbReference>
<evidence type="ECO:0000256" key="9">
    <source>
        <dbReference type="ARBA" id="ARBA00023180"/>
    </source>
</evidence>
<dbReference type="OrthoDB" id="6500128at2759"/>
<dbReference type="InterPro" id="IPR056227">
    <property type="entry name" value="TMD0_ABC"/>
</dbReference>
<feature type="transmembrane region" description="Helical" evidence="10">
    <location>
        <begin position="889"/>
        <end position="911"/>
    </location>
</feature>
<evidence type="ECO:0000259" key="11">
    <source>
        <dbReference type="PROSITE" id="PS50893"/>
    </source>
</evidence>
<dbReference type="PANTHER" id="PTHR24223:SF399">
    <property type="entry name" value="ABC TRANSPORTER ATNG"/>
    <property type="match status" value="1"/>
</dbReference>
<dbReference type="Gene3D" id="3.40.50.300">
    <property type="entry name" value="P-loop containing nucleotide triphosphate hydrolases"/>
    <property type="match status" value="2"/>
</dbReference>
<keyword evidence="5" id="KW-0547">Nucleotide-binding</keyword>
<feature type="transmembrane region" description="Helical" evidence="10">
    <location>
        <begin position="102"/>
        <end position="121"/>
    </location>
</feature>
<organism evidence="13 14">
    <name type="scientific">Cadophora malorum</name>
    <dbReference type="NCBI Taxonomy" id="108018"/>
    <lineage>
        <taxon>Eukaryota</taxon>
        <taxon>Fungi</taxon>
        <taxon>Dikarya</taxon>
        <taxon>Ascomycota</taxon>
        <taxon>Pezizomycotina</taxon>
        <taxon>Leotiomycetes</taxon>
        <taxon>Helotiales</taxon>
        <taxon>Ploettnerulaceae</taxon>
        <taxon>Cadophora</taxon>
    </lineage>
</organism>
<feature type="transmembrane region" description="Helical" evidence="10">
    <location>
        <begin position="931"/>
        <end position="954"/>
    </location>
</feature>
<feature type="transmembrane region" description="Helical" evidence="10">
    <location>
        <begin position="1150"/>
        <end position="1171"/>
    </location>
</feature>
<evidence type="ECO:0000256" key="8">
    <source>
        <dbReference type="ARBA" id="ARBA00023136"/>
    </source>
</evidence>
<dbReference type="InterPro" id="IPR027417">
    <property type="entry name" value="P-loop_NTPase"/>
</dbReference>
<keyword evidence="3" id="KW-1003">Cell membrane</keyword>
<feature type="transmembrane region" description="Helical" evidence="10">
    <location>
        <begin position="1118"/>
        <end position="1138"/>
    </location>
</feature>
<dbReference type="InterPro" id="IPR003593">
    <property type="entry name" value="AAA+_ATPase"/>
</dbReference>
<keyword evidence="2" id="KW-0813">Transport</keyword>
<feature type="transmembrane region" description="Helical" evidence="10">
    <location>
        <begin position="78"/>
        <end position="96"/>
    </location>
</feature>